<keyword evidence="4" id="KW-1185">Reference proteome</keyword>
<accession>A0A813M425</accession>
<feature type="signal peptide" evidence="2">
    <location>
        <begin position="1"/>
        <end position="23"/>
    </location>
</feature>
<keyword evidence="1" id="KW-0812">Transmembrane</keyword>
<evidence type="ECO:0000256" key="2">
    <source>
        <dbReference type="SAM" id="SignalP"/>
    </source>
</evidence>
<keyword evidence="1" id="KW-1133">Transmembrane helix</keyword>
<dbReference type="AlphaFoldDB" id="A0A813M425"/>
<proteinExistence type="predicted"/>
<dbReference type="OrthoDB" id="10421284at2759"/>
<protein>
    <submittedName>
        <fullName evidence="3">Uncharacterized protein</fullName>
    </submittedName>
</protein>
<keyword evidence="2" id="KW-0732">Signal</keyword>
<sequence length="192" mass="22824">MKTNLFVFYLVLVLLFVIKTVNSYRLKQSGGKKRSSGTFFTDDHYSIVPLEFYERIDEFEIIAMYDLIFERIKFNNDFCNFAFQNCLVDTLNNNHVKKVSNECFPLKKSKFCLLKSNFADSEDCAYRLIHDKVRIYQTFLSKNLEACTSKFPNFDSTYLINRTNSIHKFQNLVVNVQIFLVFQFLIFYLMKM</sequence>
<feature type="chain" id="PRO_5032370195" evidence="2">
    <location>
        <begin position="24"/>
        <end position="192"/>
    </location>
</feature>
<comment type="caution">
    <text evidence="3">The sequence shown here is derived from an EMBL/GenBank/DDBJ whole genome shotgun (WGS) entry which is preliminary data.</text>
</comment>
<organism evidence="3 4">
    <name type="scientific">Brachionus calyciflorus</name>
    <dbReference type="NCBI Taxonomy" id="104777"/>
    <lineage>
        <taxon>Eukaryota</taxon>
        <taxon>Metazoa</taxon>
        <taxon>Spiralia</taxon>
        <taxon>Gnathifera</taxon>
        <taxon>Rotifera</taxon>
        <taxon>Eurotatoria</taxon>
        <taxon>Monogononta</taxon>
        <taxon>Pseudotrocha</taxon>
        <taxon>Ploima</taxon>
        <taxon>Brachionidae</taxon>
        <taxon>Brachionus</taxon>
    </lineage>
</organism>
<evidence type="ECO:0000313" key="3">
    <source>
        <dbReference type="EMBL" id="CAF0711278.1"/>
    </source>
</evidence>
<feature type="transmembrane region" description="Helical" evidence="1">
    <location>
        <begin position="172"/>
        <end position="190"/>
    </location>
</feature>
<dbReference type="Proteomes" id="UP000663879">
    <property type="component" value="Unassembled WGS sequence"/>
</dbReference>
<keyword evidence="1" id="KW-0472">Membrane</keyword>
<reference evidence="3" key="1">
    <citation type="submission" date="2021-02" db="EMBL/GenBank/DDBJ databases">
        <authorList>
            <person name="Nowell W R."/>
        </authorList>
    </citation>
    <scope>NUCLEOTIDE SEQUENCE</scope>
    <source>
        <strain evidence="3">Ploen Becks lab</strain>
    </source>
</reference>
<gene>
    <name evidence="3" type="ORF">OXX778_LOCUS1083</name>
</gene>
<dbReference type="EMBL" id="CAJNOC010000063">
    <property type="protein sequence ID" value="CAF0711278.1"/>
    <property type="molecule type" value="Genomic_DNA"/>
</dbReference>
<evidence type="ECO:0000256" key="1">
    <source>
        <dbReference type="SAM" id="Phobius"/>
    </source>
</evidence>
<evidence type="ECO:0000313" key="4">
    <source>
        <dbReference type="Proteomes" id="UP000663879"/>
    </source>
</evidence>
<name>A0A813M425_9BILA</name>